<protein>
    <submittedName>
        <fullName evidence="1">Uncharacterized protein</fullName>
    </submittedName>
</protein>
<comment type="caution">
    <text evidence="1">The sequence shown here is derived from an EMBL/GenBank/DDBJ whole genome shotgun (WGS) entry which is preliminary data.</text>
</comment>
<gene>
    <name evidence="1" type="ORF">LEP1GSC043_3919</name>
</gene>
<evidence type="ECO:0000313" key="1">
    <source>
        <dbReference type="EMBL" id="EMY15119.1"/>
    </source>
</evidence>
<name>N1UAZ0_9LEPT</name>
<accession>N1UAZ0</accession>
<dbReference type="AlphaFoldDB" id="N1UAZ0"/>
<feature type="non-terminal residue" evidence="1">
    <location>
        <position position="36"/>
    </location>
</feature>
<dbReference type="EMBL" id="AHMI02000112">
    <property type="protein sequence ID" value="EMY15119.1"/>
    <property type="molecule type" value="Genomic_DNA"/>
</dbReference>
<sequence length="36" mass="4380">MKLVFLSYLDPNWIENLILVSPHTLLEWRNKKLQNI</sequence>
<evidence type="ECO:0000313" key="2">
    <source>
        <dbReference type="Proteomes" id="UP000012249"/>
    </source>
</evidence>
<dbReference type="Proteomes" id="UP000012249">
    <property type="component" value="Unassembled WGS sequence"/>
</dbReference>
<organism evidence="1 2">
    <name type="scientific">Leptospira weilii str. Ecochallenge</name>
    <dbReference type="NCBI Taxonomy" id="1049986"/>
    <lineage>
        <taxon>Bacteria</taxon>
        <taxon>Pseudomonadati</taxon>
        <taxon>Spirochaetota</taxon>
        <taxon>Spirochaetia</taxon>
        <taxon>Leptospirales</taxon>
        <taxon>Leptospiraceae</taxon>
        <taxon>Leptospira</taxon>
    </lineage>
</organism>
<proteinExistence type="predicted"/>
<reference evidence="1 2" key="1">
    <citation type="submission" date="2013-02" db="EMBL/GenBank/DDBJ databases">
        <authorList>
            <person name="Harkins D.M."/>
            <person name="Durkin A.S."/>
            <person name="Brinkac L.M."/>
            <person name="Haft D.H."/>
            <person name="Selengut J.D."/>
            <person name="Sanka R."/>
            <person name="DePew J."/>
            <person name="Purushe J."/>
            <person name="Haake D.A."/>
            <person name="Matsunaga J."/>
            <person name="Vinetz J.M."/>
            <person name="Sutton G.G."/>
            <person name="Nierman W.C."/>
            <person name="Fouts D.E."/>
        </authorList>
    </citation>
    <scope>NUCLEOTIDE SEQUENCE [LARGE SCALE GENOMIC DNA]</scope>
    <source>
        <strain evidence="1 2">Ecochallenge</strain>
    </source>
</reference>